<dbReference type="RefSeq" id="WP_148066342.1">
    <property type="nucleotide sequence ID" value="NZ_VRZA01000001.1"/>
</dbReference>
<evidence type="ECO:0000313" key="2">
    <source>
        <dbReference type="Proteomes" id="UP000321039"/>
    </source>
</evidence>
<comment type="caution">
    <text evidence="1">The sequence shown here is derived from an EMBL/GenBank/DDBJ whole genome shotgun (WGS) entry which is preliminary data.</text>
</comment>
<sequence>MTTQDLELLSQYLDGELSAGDVSALERRLAQEPRLAAELQRLRRVDEELQALANQPGSDTVPPQIAALLAPVAQTGRVIPFPSRRGRAAVGFALAASLVASVGLVLAPQWQVAEHGGEHADLVAQALESTPSSADQWSSLADGSNLRPVLSFAGTDGRWCREYQLQQADQQWRGVACRTDGGWQTEIQVAEPAELDSGNQYLPAGAHDVDAISDFINRNATDIPLSAAEEAELIDSAWR</sequence>
<dbReference type="Proteomes" id="UP000321039">
    <property type="component" value="Unassembled WGS sequence"/>
</dbReference>
<gene>
    <name evidence="1" type="ORF">FV139_00780</name>
</gene>
<dbReference type="EMBL" id="VRZA01000001">
    <property type="protein sequence ID" value="TXS96072.1"/>
    <property type="molecule type" value="Genomic_DNA"/>
</dbReference>
<evidence type="ECO:0000313" key="1">
    <source>
        <dbReference type="EMBL" id="TXS96072.1"/>
    </source>
</evidence>
<name>A0A5C9A7R5_9GAMM</name>
<organism evidence="1 2">
    <name type="scientific">Parahaliea maris</name>
    <dbReference type="NCBI Taxonomy" id="2716870"/>
    <lineage>
        <taxon>Bacteria</taxon>
        <taxon>Pseudomonadati</taxon>
        <taxon>Pseudomonadota</taxon>
        <taxon>Gammaproteobacteria</taxon>
        <taxon>Cellvibrionales</taxon>
        <taxon>Halieaceae</taxon>
        <taxon>Parahaliea</taxon>
    </lineage>
</organism>
<proteinExistence type="predicted"/>
<reference evidence="1 2" key="1">
    <citation type="submission" date="2019-08" db="EMBL/GenBank/DDBJ databases">
        <title>Parahaliea maris sp. nov., isolated from the surface seawater.</title>
        <authorList>
            <person name="Liu Y."/>
        </authorList>
    </citation>
    <scope>NUCLEOTIDE SEQUENCE [LARGE SCALE GENOMIC DNA]</scope>
    <source>
        <strain evidence="1 2">HSLHS9</strain>
    </source>
</reference>
<dbReference type="AlphaFoldDB" id="A0A5C9A7R5"/>
<protein>
    <recommendedName>
        <fullName evidence="3">Anti-sigma factor</fullName>
    </recommendedName>
</protein>
<evidence type="ECO:0008006" key="3">
    <source>
        <dbReference type="Google" id="ProtNLM"/>
    </source>
</evidence>
<accession>A0A5C9A7R5</accession>
<keyword evidence="2" id="KW-1185">Reference proteome</keyword>